<dbReference type="Proteomes" id="UP000030661">
    <property type="component" value="Unassembled WGS sequence"/>
</dbReference>
<dbReference type="STRING" id="1499967.U27_03903"/>
<gene>
    <name evidence="4" type="ORF">U27_03903</name>
</gene>
<reference evidence="4" key="1">
    <citation type="journal article" date="2015" name="PeerJ">
        <title>First genomic representation of candidate bacterial phylum KSB3 points to enhanced environmental sensing as a trigger of wastewater bulking.</title>
        <authorList>
            <person name="Sekiguchi Y."/>
            <person name="Ohashi A."/>
            <person name="Parks D.H."/>
            <person name="Yamauchi T."/>
            <person name="Tyson G.W."/>
            <person name="Hugenholtz P."/>
        </authorList>
    </citation>
    <scope>NUCLEOTIDE SEQUENCE [LARGE SCALE GENOMIC DNA]</scope>
</reference>
<dbReference type="AlphaFoldDB" id="A0A081BX84"/>
<evidence type="ECO:0000259" key="2">
    <source>
        <dbReference type="Pfam" id="PF01408"/>
    </source>
</evidence>
<dbReference type="EMBL" id="DF820465">
    <property type="protein sequence ID" value="GAK56939.1"/>
    <property type="molecule type" value="Genomic_DNA"/>
</dbReference>
<dbReference type="SUPFAM" id="SSF55347">
    <property type="entry name" value="Glyceraldehyde-3-phosphate dehydrogenase-like, C-terminal domain"/>
    <property type="match status" value="1"/>
</dbReference>
<evidence type="ECO:0000259" key="3">
    <source>
        <dbReference type="Pfam" id="PF22725"/>
    </source>
</evidence>
<proteinExistence type="predicted"/>
<dbReference type="InterPro" id="IPR055170">
    <property type="entry name" value="GFO_IDH_MocA-like_dom"/>
</dbReference>
<dbReference type="eggNOG" id="COG0673">
    <property type="taxonomic scope" value="Bacteria"/>
</dbReference>
<dbReference type="InterPro" id="IPR036291">
    <property type="entry name" value="NAD(P)-bd_dom_sf"/>
</dbReference>
<dbReference type="InterPro" id="IPR050463">
    <property type="entry name" value="Gfo/Idh/MocA_oxidrdct_glycsds"/>
</dbReference>
<feature type="domain" description="GFO/IDH/MocA-like oxidoreductase" evidence="3">
    <location>
        <begin position="133"/>
        <end position="237"/>
    </location>
</feature>
<keyword evidence="5" id="KW-1185">Reference proteome</keyword>
<dbReference type="PANTHER" id="PTHR43818">
    <property type="entry name" value="BCDNA.GH03377"/>
    <property type="match status" value="1"/>
</dbReference>
<dbReference type="Pfam" id="PF01408">
    <property type="entry name" value="GFO_IDH_MocA"/>
    <property type="match status" value="1"/>
</dbReference>
<dbReference type="Pfam" id="PF22725">
    <property type="entry name" value="GFO_IDH_MocA_C3"/>
    <property type="match status" value="1"/>
</dbReference>
<sequence>MKKVRIGMIGAGVHATNMLYPCFEHLQEQIETVAVCDLQEERAKANAKHFGFDKVYTDYAQMIEKEKLAGVIICLNAKSHPPVVLDCLERGVDVLVEKPISITVEEARKIEEAAQKYNRVVMVEHQKRCSKAYLKAMDFVKSDDFGDVVMIETKMHGRPYETLFNLFVEWHIHNIDLVLAFGGDVKTVKALQKSLAPNRAAMAILLQFESGAVATLNWGTEGGFGRFSERFEVVGSNWRGVIVENARDVTFYDHNRTDYYSHNTVKVWKHDWWPMHENFTHALDGYVGIIQRFAESIVSREQGAPSATDERKALEVIHEILKQLNIPVDWRYVSSAF</sequence>
<dbReference type="HOGENOM" id="CLU_023194_1_3_0"/>
<evidence type="ECO:0000256" key="1">
    <source>
        <dbReference type="ARBA" id="ARBA00023002"/>
    </source>
</evidence>
<organism evidence="4">
    <name type="scientific">Vecturithrix granuli</name>
    <dbReference type="NCBI Taxonomy" id="1499967"/>
    <lineage>
        <taxon>Bacteria</taxon>
        <taxon>Candidatus Moduliflexota</taxon>
        <taxon>Candidatus Vecturitrichia</taxon>
        <taxon>Candidatus Vecturitrichales</taxon>
        <taxon>Candidatus Vecturitrichaceae</taxon>
        <taxon>Candidatus Vecturithrix</taxon>
    </lineage>
</organism>
<evidence type="ECO:0000313" key="4">
    <source>
        <dbReference type="EMBL" id="GAK56939.1"/>
    </source>
</evidence>
<protein>
    <submittedName>
        <fullName evidence="4">Predicted dehydrogenase</fullName>
    </submittedName>
</protein>
<dbReference type="PANTHER" id="PTHR43818:SF11">
    <property type="entry name" value="BCDNA.GH03377"/>
    <property type="match status" value="1"/>
</dbReference>
<keyword evidence="1" id="KW-0560">Oxidoreductase</keyword>
<dbReference type="Gene3D" id="3.30.360.10">
    <property type="entry name" value="Dihydrodipicolinate Reductase, domain 2"/>
    <property type="match status" value="1"/>
</dbReference>
<feature type="domain" description="Gfo/Idh/MocA-like oxidoreductase N-terminal" evidence="2">
    <location>
        <begin position="4"/>
        <end position="125"/>
    </location>
</feature>
<dbReference type="InterPro" id="IPR000683">
    <property type="entry name" value="Gfo/Idh/MocA-like_OxRdtase_N"/>
</dbReference>
<accession>A0A081BX84</accession>
<dbReference type="Gene3D" id="3.40.50.720">
    <property type="entry name" value="NAD(P)-binding Rossmann-like Domain"/>
    <property type="match status" value="1"/>
</dbReference>
<dbReference type="GO" id="GO:0016491">
    <property type="term" value="F:oxidoreductase activity"/>
    <property type="evidence" value="ECO:0007669"/>
    <property type="project" value="UniProtKB-KW"/>
</dbReference>
<dbReference type="SUPFAM" id="SSF51735">
    <property type="entry name" value="NAD(P)-binding Rossmann-fold domains"/>
    <property type="match status" value="1"/>
</dbReference>
<name>A0A081BX84_VECG1</name>
<dbReference type="GO" id="GO:0000166">
    <property type="term" value="F:nucleotide binding"/>
    <property type="evidence" value="ECO:0007669"/>
    <property type="project" value="InterPro"/>
</dbReference>
<evidence type="ECO:0000313" key="5">
    <source>
        <dbReference type="Proteomes" id="UP000030661"/>
    </source>
</evidence>